<dbReference type="PANTHER" id="PTHR43679:SF2">
    <property type="entry name" value="OCTANOYL-[GCVH]:PROTEIN N-OCTANOYLTRANSFERASE"/>
    <property type="match status" value="1"/>
</dbReference>
<reference evidence="2 3" key="1">
    <citation type="submission" date="2016-09" db="EMBL/GenBank/DDBJ databases">
        <title>Complete genome of Desulfosporosinus sp. OL.</title>
        <authorList>
            <person name="Mardanov A."/>
            <person name="Beletsky A."/>
            <person name="Panova A."/>
            <person name="Karnachuk O."/>
            <person name="Ravin N."/>
        </authorList>
    </citation>
    <scope>NUCLEOTIDE SEQUENCE [LARGE SCALE GENOMIC DNA]</scope>
    <source>
        <strain evidence="2 3">OL</strain>
    </source>
</reference>
<protein>
    <recommendedName>
        <fullName evidence="1">BPL/LPL catalytic domain-containing protein</fullName>
    </recommendedName>
</protein>
<name>A0A1Q8QYT3_9FIRM</name>
<dbReference type="AlphaFoldDB" id="A0A1Q8QYT3"/>
<comment type="caution">
    <text evidence="2">The sequence shown here is derived from an EMBL/GenBank/DDBJ whole genome shotgun (WGS) entry which is preliminary data.</text>
</comment>
<evidence type="ECO:0000313" key="3">
    <source>
        <dbReference type="Proteomes" id="UP000186102"/>
    </source>
</evidence>
<keyword evidence="3" id="KW-1185">Reference proteome</keyword>
<dbReference type="Proteomes" id="UP000186102">
    <property type="component" value="Unassembled WGS sequence"/>
</dbReference>
<dbReference type="STRING" id="1888891.DSOL_1539"/>
<dbReference type="PROSITE" id="PS51733">
    <property type="entry name" value="BPL_LPL_CATALYTIC"/>
    <property type="match status" value="1"/>
</dbReference>
<dbReference type="PANTHER" id="PTHR43679">
    <property type="entry name" value="OCTANOYLTRANSFERASE LIPM-RELATED"/>
    <property type="match status" value="1"/>
</dbReference>
<organism evidence="2 3">
    <name type="scientific">Desulfosporosinus metallidurans</name>
    <dbReference type="NCBI Taxonomy" id="1888891"/>
    <lineage>
        <taxon>Bacteria</taxon>
        <taxon>Bacillati</taxon>
        <taxon>Bacillota</taxon>
        <taxon>Clostridia</taxon>
        <taxon>Eubacteriales</taxon>
        <taxon>Desulfitobacteriaceae</taxon>
        <taxon>Desulfosporosinus</taxon>
    </lineage>
</organism>
<sequence length="352" mass="39869">MMNWRLIDNNPLNSADHMALDEVLLASRSAGKCPNTLRFLQFSPRCALLGLHQAVELEIDEEYCRRENIEINRRITGGGAIFWGSSELGWEIYAGKDWLAGRNLDEVYKLLCDVMVKALADLGVKATFRPRNDIQVGNRKICGTGGAELGNAFIFQCSLLVDFDVESMVKVLKIPMEKISDKNIIAVEDRVTWLKRELGQVPDMSKIKEAICAAFASVMDMQFIRDELNPWEEALFREKRMYFHSPEWIYKVSLPTEAGEIKEACLKTQGGLIRVVAKTELKARVLKSVLLSGDFFTHNPSVIFELEARLKDCPLGGDKIEEIIRSYFKDYPDQIPGVSAQDVESCVRRALR</sequence>
<dbReference type="Gene3D" id="3.30.930.10">
    <property type="entry name" value="Bira Bifunctional Protein, Domain 2"/>
    <property type="match status" value="1"/>
</dbReference>
<dbReference type="CDD" id="cd16443">
    <property type="entry name" value="LplA"/>
    <property type="match status" value="1"/>
</dbReference>
<evidence type="ECO:0000313" key="2">
    <source>
        <dbReference type="EMBL" id="OLN32503.1"/>
    </source>
</evidence>
<dbReference type="SUPFAM" id="SSF55681">
    <property type="entry name" value="Class II aaRS and biotin synthetases"/>
    <property type="match status" value="1"/>
</dbReference>
<gene>
    <name evidence="2" type="ORF">DSOL_1539</name>
</gene>
<feature type="domain" description="BPL/LPL catalytic" evidence="1">
    <location>
        <begin position="31"/>
        <end position="223"/>
    </location>
</feature>
<dbReference type="GO" id="GO:0140096">
    <property type="term" value="F:catalytic activity, acting on a protein"/>
    <property type="evidence" value="ECO:0007669"/>
    <property type="project" value="UniProtKB-ARBA"/>
</dbReference>
<dbReference type="GO" id="GO:0009249">
    <property type="term" value="P:protein lipoylation"/>
    <property type="evidence" value="ECO:0007669"/>
    <property type="project" value="UniProtKB-ARBA"/>
</dbReference>
<dbReference type="GO" id="GO:0016740">
    <property type="term" value="F:transferase activity"/>
    <property type="evidence" value="ECO:0007669"/>
    <property type="project" value="UniProtKB-ARBA"/>
</dbReference>
<dbReference type="RefSeq" id="WP_235838732.1">
    <property type="nucleotide sequence ID" value="NZ_MLBF01000008.1"/>
</dbReference>
<dbReference type="Pfam" id="PF21948">
    <property type="entry name" value="LplA-B_cat"/>
    <property type="match status" value="1"/>
</dbReference>
<accession>A0A1Q8QYT3</accession>
<proteinExistence type="predicted"/>
<dbReference type="InterPro" id="IPR004143">
    <property type="entry name" value="BPL_LPL_catalytic"/>
</dbReference>
<dbReference type="Gene3D" id="3.30.390.50">
    <property type="entry name" value="CO dehydrogenase flavoprotein, C-terminal domain"/>
    <property type="match status" value="1"/>
</dbReference>
<evidence type="ECO:0000259" key="1">
    <source>
        <dbReference type="PROSITE" id="PS51733"/>
    </source>
</evidence>
<dbReference type="InterPro" id="IPR050664">
    <property type="entry name" value="Octanoyltrans_LipM/LipL"/>
</dbReference>
<dbReference type="InterPro" id="IPR045864">
    <property type="entry name" value="aa-tRNA-synth_II/BPL/LPL"/>
</dbReference>
<dbReference type="EMBL" id="MLBF01000008">
    <property type="protein sequence ID" value="OLN32503.1"/>
    <property type="molecule type" value="Genomic_DNA"/>
</dbReference>